<organism evidence="1 2">
    <name type="scientific">Willisornis vidua</name>
    <name type="common">Xingu scale-backed antbird</name>
    <dbReference type="NCBI Taxonomy" id="1566151"/>
    <lineage>
        <taxon>Eukaryota</taxon>
        <taxon>Metazoa</taxon>
        <taxon>Chordata</taxon>
        <taxon>Craniata</taxon>
        <taxon>Vertebrata</taxon>
        <taxon>Euteleostomi</taxon>
        <taxon>Archelosauria</taxon>
        <taxon>Archosauria</taxon>
        <taxon>Dinosauria</taxon>
        <taxon>Saurischia</taxon>
        <taxon>Theropoda</taxon>
        <taxon>Coelurosauria</taxon>
        <taxon>Aves</taxon>
        <taxon>Neognathae</taxon>
        <taxon>Neoaves</taxon>
        <taxon>Telluraves</taxon>
        <taxon>Australaves</taxon>
        <taxon>Passeriformes</taxon>
        <taxon>Thamnophilidae</taxon>
        <taxon>Willisornis</taxon>
    </lineage>
</organism>
<proteinExistence type="predicted"/>
<gene>
    <name evidence="1" type="ORF">WISP_146187</name>
</gene>
<dbReference type="EMBL" id="WHWB01034779">
    <property type="protein sequence ID" value="KAJ7404318.1"/>
    <property type="molecule type" value="Genomic_DNA"/>
</dbReference>
<reference evidence="1" key="1">
    <citation type="submission" date="2019-10" db="EMBL/GenBank/DDBJ databases">
        <authorList>
            <person name="Soares A.E.R."/>
            <person name="Aleixo A."/>
            <person name="Schneider P."/>
            <person name="Miyaki C.Y."/>
            <person name="Schneider M.P."/>
            <person name="Mello C."/>
            <person name="Vasconcelos A.T.R."/>
        </authorList>
    </citation>
    <scope>NUCLEOTIDE SEQUENCE</scope>
    <source>
        <tissue evidence="1">Muscle</tissue>
    </source>
</reference>
<keyword evidence="2" id="KW-1185">Reference proteome</keyword>
<sequence>MLGHMENKEMIGDSQHDVTKGKSSLTNLVAFYEMVAAVVDEQRATDTIYLDLCKAFNTVLHIILVSTLKGHRWTCTNLMKFNKAKYKVLHLGQDNPKHMYRLGGEWIKASPKKDLEMSVYEKLDMTKQSVLAAQKANHVLGSIKSHMASRLREVILLFFSALMRPHRE</sequence>
<evidence type="ECO:0000313" key="2">
    <source>
        <dbReference type="Proteomes" id="UP001145742"/>
    </source>
</evidence>
<name>A0ABQ9CKR8_9PASS</name>
<comment type="caution">
    <text evidence="1">The sequence shown here is derived from an EMBL/GenBank/DDBJ whole genome shotgun (WGS) entry which is preliminary data.</text>
</comment>
<protein>
    <submittedName>
        <fullName evidence="1">Rna-directed dna polymerase from mobile element jockey-like</fullName>
    </submittedName>
</protein>
<dbReference type="PANTHER" id="PTHR33332">
    <property type="entry name" value="REVERSE TRANSCRIPTASE DOMAIN-CONTAINING PROTEIN"/>
    <property type="match status" value="1"/>
</dbReference>
<dbReference type="Proteomes" id="UP001145742">
    <property type="component" value="Unassembled WGS sequence"/>
</dbReference>
<accession>A0ABQ9CKR8</accession>
<evidence type="ECO:0000313" key="1">
    <source>
        <dbReference type="EMBL" id="KAJ7404318.1"/>
    </source>
</evidence>